<sequence length="104" mass="11931">MNVRKFIRRQNSGEAFDLLVSDDENNTILMVEIDVHTGKEPEKAFWKEFCSRRISSSKTNVVIQSAQRLKTSRTFLSSFALPNLTASLRTSAILRKLQKEPTTR</sequence>
<reference evidence="2" key="1">
    <citation type="submission" date="2013-10" db="EMBL/GenBank/DDBJ databases">
        <title>Genome sequencing of Onchocerca volvulus.</title>
        <authorList>
            <person name="Cotton J."/>
            <person name="Tsai J."/>
            <person name="Stanley E."/>
            <person name="Tracey A."/>
            <person name="Holroyd N."/>
            <person name="Lustigman S."/>
            <person name="Berriman M."/>
        </authorList>
    </citation>
    <scope>NUCLEOTIDE SEQUENCE</scope>
</reference>
<dbReference type="Proteomes" id="UP000024404">
    <property type="component" value="Unassembled WGS sequence"/>
</dbReference>
<accession>A0A8R1Y0S0</accession>
<dbReference type="EnsemblMetazoa" id="OVOC6714.1">
    <property type="protein sequence ID" value="OVOC6714.1"/>
    <property type="gene ID" value="WBGene00243523"/>
</dbReference>
<proteinExistence type="predicted"/>
<name>A0A8R1Y0S0_ONCVO</name>
<reference evidence="1" key="2">
    <citation type="submission" date="2022-06" db="UniProtKB">
        <authorList>
            <consortium name="EnsemblMetazoa"/>
        </authorList>
    </citation>
    <scope>IDENTIFICATION</scope>
</reference>
<dbReference type="AlphaFoldDB" id="A0A8R1Y0S0"/>
<organism evidence="1 2">
    <name type="scientific">Onchocerca volvulus</name>
    <dbReference type="NCBI Taxonomy" id="6282"/>
    <lineage>
        <taxon>Eukaryota</taxon>
        <taxon>Metazoa</taxon>
        <taxon>Ecdysozoa</taxon>
        <taxon>Nematoda</taxon>
        <taxon>Chromadorea</taxon>
        <taxon>Rhabditida</taxon>
        <taxon>Spirurina</taxon>
        <taxon>Spiruromorpha</taxon>
        <taxon>Filarioidea</taxon>
        <taxon>Onchocercidae</taxon>
        <taxon>Onchocerca</taxon>
    </lineage>
</organism>
<protein>
    <submittedName>
        <fullName evidence="1">Uncharacterized protein</fullName>
    </submittedName>
</protein>
<keyword evidence="2" id="KW-1185">Reference proteome</keyword>
<evidence type="ECO:0000313" key="1">
    <source>
        <dbReference type="EnsemblMetazoa" id="OVOC6714.1"/>
    </source>
</evidence>
<dbReference type="EMBL" id="CMVM020000180">
    <property type="status" value="NOT_ANNOTATED_CDS"/>
    <property type="molecule type" value="Genomic_DNA"/>
</dbReference>
<evidence type="ECO:0000313" key="2">
    <source>
        <dbReference type="Proteomes" id="UP000024404"/>
    </source>
</evidence>